<comment type="caution">
    <text evidence="6">The sequence shown here is derived from an EMBL/GenBank/DDBJ whole genome shotgun (WGS) entry which is preliminary data.</text>
</comment>
<comment type="cofactor">
    <cofactor evidence="1">
        <name>Zn(2+)</name>
        <dbReference type="ChEBI" id="CHEBI:29105"/>
    </cofactor>
</comment>
<name>A0A9X4RV35_9FLAO</name>
<keyword evidence="4" id="KW-0862">Zinc</keyword>
<dbReference type="GO" id="GO:0016811">
    <property type="term" value="F:hydrolase activity, acting on carbon-nitrogen (but not peptide) bonds, in linear amides"/>
    <property type="evidence" value="ECO:0007669"/>
    <property type="project" value="InterPro"/>
</dbReference>
<proteinExistence type="predicted"/>
<keyword evidence="7" id="KW-1185">Reference proteome</keyword>
<dbReference type="PANTHER" id="PTHR37326">
    <property type="entry name" value="BLL3975 PROTEIN"/>
    <property type="match status" value="1"/>
</dbReference>
<evidence type="ECO:0000256" key="2">
    <source>
        <dbReference type="ARBA" id="ARBA00022723"/>
    </source>
</evidence>
<keyword evidence="3" id="KW-0378">Hydrolase</keyword>
<dbReference type="RefSeq" id="WP_304416814.1">
    <property type="nucleotide sequence ID" value="NZ_JANAIE010000003.1"/>
</dbReference>
<dbReference type="InterPro" id="IPR055438">
    <property type="entry name" value="AstE_AspA_cat"/>
</dbReference>
<feature type="domain" description="Succinylglutamate desuccinylase/Aspartoacylase catalytic" evidence="5">
    <location>
        <begin position="44"/>
        <end position="220"/>
    </location>
</feature>
<dbReference type="SUPFAM" id="SSF53187">
    <property type="entry name" value="Zn-dependent exopeptidases"/>
    <property type="match status" value="1"/>
</dbReference>
<evidence type="ECO:0000256" key="3">
    <source>
        <dbReference type="ARBA" id="ARBA00022801"/>
    </source>
</evidence>
<accession>A0A9X4RV35</accession>
<evidence type="ECO:0000259" key="5">
    <source>
        <dbReference type="Pfam" id="PF24827"/>
    </source>
</evidence>
<evidence type="ECO:0000256" key="1">
    <source>
        <dbReference type="ARBA" id="ARBA00001947"/>
    </source>
</evidence>
<dbReference type="GO" id="GO:0016788">
    <property type="term" value="F:hydrolase activity, acting on ester bonds"/>
    <property type="evidence" value="ECO:0007669"/>
    <property type="project" value="InterPro"/>
</dbReference>
<dbReference type="PANTHER" id="PTHR37326:SF2">
    <property type="entry name" value="SUCCINYLGLUTAMATE DESUCCINYLASE_ASPARTOACYLASE FAMILY PROTEIN"/>
    <property type="match status" value="1"/>
</dbReference>
<dbReference type="InterPro" id="IPR053138">
    <property type="entry name" value="N-alpha-Ac-DABA_deacetylase"/>
</dbReference>
<dbReference type="GO" id="GO:0046872">
    <property type="term" value="F:metal ion binding"/>
    <property type="evidence" value="ECO:0007669"/>
    <property type="project" value="UniProtKB-KW"/>
</dbReference>
<dbReference type="PIRSF" id="PIRSF039012">
    <property type="entry name" value="ASP"/>
    <property type="match status" value="1"/>
</dbReference>
<dbReference type="Pfam" id="PF24827">
    <property type="entry name" value="AstE_AspA_cat"/>
    <property type="match status" value="1"/>
</dbReference>
<gene>
    <name evidence="6" type="ORF">NMK71_02950</name>
</gene>
<evidence type="ECO:0000313" key="7">
    <source>
        <dbReference type="Proteomes" id="UP001152599"/>
    </source>
</evidence>
<sequence length="321" mass="35975">MEEIRILDTPILPGKETIIYLNVAHLPTRTVIDIPLYVYRAEEPGPSILFSAGMHGDEINGVEIVRRILDSDLNHVSRGMVLCVPIINVYGFIHFSRYVPDGKDVNRSFPGYENGSLASKVAYTVMQHIVPYIDYGIDFHTGGSQRTNYPQIRGDFSDPEIRKLSESTHAPFIIESGMIPGTFRMAAYEKGKKILVYEGGESLRFDRYAVNEGVNCAHRFLHNFGMSQKIPEPCLSSVFITDKTWYRCPDSGMWIHAVQNGSFVEENQLLGYITSPYGDFRSEIRAEKAGYVVAINNQAVVNKGDALLHLGFVDSLIGCNK</sequence>
<reference evidence="6" key="1">
    <citation type="submission" date="2022-07" db="EMBL/GenBank/DDBJ databases">
        <title>Description and genome-wide analysis of Profundicola chukchiensis gen. nov., sp. nov., marine bacteria isolated from bottom sediments of the Chukchi Sea.</title>
        <authorList>
            <person name="Romanenko L."/>
            <person name="Otstavnykh N."/>
            <person name="Kurilenko V."/>
            <person name="Eremeev V."/>
            <person name="Velansky P."/>
            <person name="Mikhailov V."/>
            <person name="Isaeva M."/>
        </authorList>
    </citation>
    <scope>NUCLEOTIDE SEQUENCE</scope>
    <source>
        <strain evidence="6">KMM 9713</strain>
    </source>
</reference>
<dbReference type="Proteomes" id="UP001152599">
    <property type="component" value="Unassembled WGS sequence"/>
</dbReference>
<protein>
    <submittedName>
        <fullName evidence="6">Succinylglutamate desuccinylase/aspartoacylase family protein</fullName>
    </submittedName>
</protein>
<dbReference type="AlphaFoldDB" id="A0A9X4RV35"/>
<dbReference type="InterPro" id="IPR043795">
    <property type="entry name" value="N-alpha-Ac-DABA-like"/>
</dbReference>
<keyword evidence="2" id="KW-0479">Metal-binding</keyword>
<evidence type="ECO:0000256" key="4">
    <source>
        <dbReference type="ARBA" id="ARBA00022833"/>
    </source>
</evidence>
<dbReference type="CDD" id="cd06251">
    <property type="entry name" value="M14_ASTE_ASPA-like"/>
    <property type="match status" value="1"/>
</dbReference>
<organism evidence="6 7">
    <name type="scientific">Profundicola chukchiensis</name>
    <dbReference type="NCBI Taxonomy" id="2961959"/>
    <lineage>
        <taxon>Bacteria</taxon>
        <taxon>Pseudomonadati</taxon>
        <taxon>Bacteroidota</taxon>
        <taxon>Flavobacteriia</taxon>
        <taxon>Flavobacteriales</taxon>
        <taxon>Weeksellaceae</taxon>
        <taxon>Profundicola</taxon>
    </lineage>
</organism>
<evidence type="ECO:0000313" key="6">
    <source>
        <dbReference type="EMBL" id="MDG4945360.1"/>
    </source>
</evidence>
<dbReference type="EMBL" id="JANCMU010000001">
    <property type="protein sequence ID" value="MDG4945360.1"/>
    <property type="molecule type" value="Genomic_DNA"/>
</dbReference>
<dbReference type="Gene3D" id="3.40.630.10">
    <property type="entry name" value="Zn peptidases"/>
    <property type="match status" value="1"/>
</dbReference>